<evidence type="ECO:0000313" key="6">
    <source>
        <dbReference type="Proteomes" id="UP000249432"/>
    </source>
</evidence>
<dbReference type="EMBL" id="QFRA01000015">
    <property type="protein sequence ID" value="PZR04564.1"/>
    <property type="molecule type" value="Genomic_DNA"/>
</dbReference>
<reference evidence="5 6" key="1">
    <citation type="submission" date="2017-08" db="EMBL/GenBank/DDBJ databases">
        <title>Infants hospitalized years apart are colonized by the same room-sourced microbial strains.</title>
        <authorList>
            <person name="Brooks B."/>
            <person name="Olm M.R."/>
            <person name="Firek B.A."/>
            <person name="Baker R."/>
            <person name="Thomas B.C."/>
            <person name="Morowitz M.J."/>
            <person name="Banfield J.F."/>
        </authorList>
    </citation>
    <scope>NUCLEOTIDE SEQUENCE [LARGE SCALE GENOMIC DNA]</scope>
    <source>
        <strain evidence="5">S2_003_000_R1_3</strain>
    </source>
</reference>
<proteinExistence type="predicted"/>
<dbReference type="InterPro" id="IPR005234">
    <property type="entry name" value="ScpB_csome_segregation"/>
</dbReference>
<dbReference type="GO" id="GO:0051304">
    <property type="term" value="P:chromosome separation"/>
    <property type="evidence" value="ECO:0007669"/>
    <property type="project" value="InterPro"/>
</dbReference>
<dbReference type="NCBIfam" id="TIGR00281">
    <property type="entry name" value="SMC-Scp complex subunit ScpB"/>
    <property type="match status" value="1"/>
</dbReference>
<evidence type="ECO:0000256" key="1">
    <source>
        <dbReference type="ARBA" id="ARBA00022490"/>
    </source>
</evidence>
<evidence type="ECO:0000256" key="4">
    <source>
        <dbReference type="ARBA" id="ARBA00023306"/>
    </source>
</evidence>
<dbReference type="Proteomes" id="UP000249432">
    <property type="component" value="Unassembled WGS sequence"/>
</dbReference>
<keyword evidence="4" id="KW-0131">Cell cycle</keyword>
<dbReference type="Pfam" id="PF04079">
    <property type="entry name" value="SMC_ScpB"/>
    <property type="match status" value="1"/>
</dbReference>
<keyword evidence="2" id="KW-0132">Cell division</keyword>
<dbReference type="InterPro" id="IPR036388">
    <property type="entry name" value="WH-like_DNA-bd_sf"/>
</dbReference>
<dbReference type="PANTHER" id="PTHR34298:SF2">
    <property type="entry name" value="SEGREGATION AND CONDENSATION PROTEIN B"/>
    <property type="match status" value="1"/>
</dbReference>
<sequence length="194" mass="20983">MTDNTTNPNNLPKISALRAAVESVMLVLDDPAPISDISRAVGASEEDTRAVIDEWRDELDQRGSGIELRHVGDGWRLYTRAEHAPAVEAFLLDGAQTKLSRAALETLAVVAYRQPVTRSQVAAVRGVNCDGVMRTLALRGLVKEVGEEQTSGAHLYATTELFLETMGLSDVSELPDLAPLLPDVEAIDEAIADY</sequence>
<accession>A0A2W5UMS0</accession>
<protein>
    <submittedName>
        <fullName evidence="5">SMC-Scp complex subunit ScpB</fullName>
    </submittedName>
</protein>
<dbReference type="AlphaFoldDB" id="A0A2W5UMS0"/>
<dbReference type="SUPFAM" id="SSF46785">
    <property type="entry name" value="Winged helix' DNA-binding domain"/>
    <property type="match status" value="2"/>
</dbReference>
<dbReference type="InterPro" id="IPR036390">
    <property type="entry name" value="WH_DNA-bd_sf"/>
</dbReference>
<evidence type="ECO:0000256" key="3">
    <source>
        <dbReference type="ARBA" id="ARBA00022829"/>
    </source>
</evidence>
<dbReference type="RefSeq" id="WP_221926563.1">
    <property type="nucleotide sequence ID" value="NZ_CAKZHK010000002.1"/>
</dbReference>
<keyword evidence="3" id="KW-0159">Chromosome partition</keyword>
<organism evidence="5 6">
    <name type="scientific">Corynebacterium kroppenstedtii</name>
    <dbReference type="NCBI Taxonomy" id="161879"/>
    <lineage>
        <taxon>Bacteria</taxon>
        <taxon>Bacillati</taxon>
        <taxon>Actinomycetota</taxon>
        <taxon>Actinomycetes</taxon>
        <taxon>Mycobacteriales</taxon>
        <taxon>Corynebacteriaceae</taxon>
        <taxon>Corynebacterium</taxon>
    </lineage>
</organism>
<name>A0A2W5UMS0_9CORY</name>
<evidence type="ECO:0000313" key="5">
    <source>
        <dbReference type="EMBL" id="PZR04564.1"/>
    </source>
</evidence>
<dbReference type="GO" id="GO:0051301">
    <property type="term" value="P:cell division"/>
    <property type="evidence" value="ECO:0007669"/>
    <property type="project" value="UniProtKB-KW"/>
</dbReference>
<dbReference type="PANTHER" id="PTHR34298">
    <property type="entry name" value="SEGREGATION AND CONDENSATION PROTEIN B"/>
    <property type="match status" value="1"/>
</dbReference>
<gene>
    <name evidence="5" type="primary">scpB</name>
    <name evidence="5" type="ORF">DI525_06615</name>
</gene>
<evidence type="ECO:0000256" key="2">
    <source>
        <dbReference type="ARBA" id="ARBA00022618"/>
    </source>
</evidence>
<dbReference type="PIRSF" id="PIRSF019345">
    <property type="entry name" value="ScpB"/>
    <property type="match status" value="1"/>
</dbReference>
<keyword evidence="1" id="KW-0963">Cytoplasm</keyword>
<comment type="caution">
    <text evidence="5">The sequence shown here is derived from an EMBL/GenBank/DDBJ whole genome shotgun (WGS) entry which is preliminary data.</text>
</comment>
<dbReference type="Gene3D" id="1.10.10.10">
    <property type="entry name" value="Winged helix-like DNA-binding domain superfamily/Winged helix DNA-binding domain"/>
    <property type="match status" value="2"/>
</dbReference>